<dbReference type="SUPFAM" id="SSF53300">
    <property type="entry name" value="vWA-like"/>
    <property type="match status" value="1"/>
</dbReference>
<organism evidence="2 3">
    <name type="scientific">Pristionchus fissidentatus</name>
    <dbReference type="NCBI Taxonomy" id="1538716"/>
    <lineage>
        <taxon>Eukaryota</taxon>
        <taxon>Metazoa</taxon>
        <taxon>Ecdysozoa</taxon>
        <taxon>Nematoda</taxon>
        <taxon>Chromadorea</taxon>
        <taxon>Rhabditida</taxon>
        <taxon>Rhabditina</taxon>
        <taxon>Diplogasteromorpha</taxon>
        <taxon>Diplogasteroidea</taxon>
        <taxon>Neodiplogasteridae</taxon>
        <taxon>Pristionchus</taxon>
    </lineage>
</organism>
<dbReference type="EMBL" id="BTSY01000001">
    <property type="protein sequence ID" value="GMT09342.1"/>
    <property type="molecule type" value="Genomic_DNA"/>
</dbReference>
<dbReference type="Proteomes" id="UP001432322">
    <property type="component" value="Unassembled WGS sequence"/>
</dbReference>
<dbReference type="PANTHER" id="PTHR31024:SF3">
    <property type="entry name" value="C-TYPE LECTIN-RELATED"/>
    <property type="match status" value="1"/>
</dbReference>
<feature type="non-terminal residue" evidence="2">
    <location>
        <position position="1"/>
    </location>
</feature>
<dbReference type="InterPro" id="IPR036465">
    <property type="entry name" value="vWFA_dom_sf"/>
</dbReference>
<proteinExistence type="predicted"/>
<comment type="caution">
    <text evidence="2">The sequence shown here is derived from an EMBL/GenBank/DDBJ whole genome shotgun (WGS) entry which is preliminary data.</text>
</comment>
<evidence type="ECO:0000313" key="3">
    <source>
        <dbReference type="Proteomes" id="UP001432322"/>
    </source>
</evidence>
<keyword evidence="3" id="KW-1185">Reference proteome</keyword>
<gene>
    <name evidence="2" type="ORF">PFISCL1PPCAC_639</name>
</gene>
<name>A0AAV5USY4_9BILA</name>
<evidence type="ECO:0000313" key="2">
    <source>
        <dbReference type="EMBL" id="GMT09342.1"/>
    </source>
</evidence>
<dbReference type="AlphaFoldDB" id="A0AAV5USY4"/>
<reference evidence="2" key="1">
    <citation type="submission" date="2023-10" db="EMBL/GenBank/DDBJ databases">
        <title>Genome assembly of Pristionchus species.</title>
        <authorList>
            <person name="Yoshida K."/>
            <person name="Sommer R.J."/>
        </authorList>
    </citation>
    <scope>NUCLEOTIDE SEQUENCE</scope>
    <source>
        <strain evidence="2">RS5133</strain>
    </source>
</reference>
<feature type="domain" description="VWFA" evidence="1">
    <location>
        <begin position="9"/>
        <end position="125"/>
    </location>
</feature>
<sequence>WNSSEIWVDMVIILDTSEAMGDDSLAAASSLVESLVGNGGLSTDLSAPFSTRVGVIAMAKDAKVLYDLNMKKNDRVKAQLTKGLGSIDISKAFDAANGMLTRGLQSRPERANHRQIIYYATDSDS</sequence>
<dbReference type="InterPro" id="IPR002035">
    <property type="entry name" value="VWF_A"/>
</dbReference>
<accession>A0AAV5USY4</accession>
<dbReference type="Gene3D" id="3.40.50.410">
    <property type="entry name" value="von Willebrand factor, type A domain"/>
    <property type="match status" value="1"/>
</dbReference>
<dbReference type="PANTHER" id="PTHR31024">
    <property type="entry name" value="C-TYPE LECTIN"/>
    <property type="match status" value="1"/>
</dbReference>
<protein>
    <recommendedName>
        <fullName evidence="1">VWFA domain-containing protein</fullName>
    </recommendedName>
</protein>
<dbReference type="PROSITE" id="PS50234">
    <property type="entry name" value="VWFA"/>
    <property type="match status" value="1"/>
</dbReference>
<dbReference type="Pfam" id="PF13519">
    <property type="entry name" value="VWA_2"/>
    <property type="match status" value="1"/>
</dbReference>
<evidence type="ECO:0000259" key="1">
    <source>
        <dbReference type="PROSITE" id="PS50234"/>
    </source>
</evidence>